<keyword evidence="8" id="KW-0249">Electron transport</keyword>
<dbReference type="Proteomes" id="UP000078228">
    <property type="component" value="Unassembled WGS sequence"/>
</dbReference>
<dbReference type="InterPro" id="IPR007202">
    <property type="entry name" value="4Fe-4S_dom"/>
</dbReference>
<dbReference type="Pfam" id="PF04060">
    <property type="entry name" value="FeS"/>
    <property type="match status" value="1"/>
</dbReference>
<evidence type="ECO:0000256" key="3">
    <source>
        <dbReference type="ARBA" id="ARBA00022485"/>
    </source>
</evidence>
<gene>
    <name evidence="14" type="ORF">AO384_2078</name>
</gene>
<feature type="domain" description="4Fe-4S ferredoxin-type" evidence="12">
    <location>
        <begin position="146"/>
        <end position="175"/>
    </location>
</feature>
<dbReference type="GO" id="GO:0009055">
    <property type="term" value="F:electron transfer activity"/>
    <property type="evidence" value="ECO:0007669"/>
    <property type="project" value="InterPro"/>
</dbReference>
<evidence type="ECO:0000256" key="10">
    <source>
        <dbReference type="ARBA" id="ARBA00023014"/>
    </source>
</evidence>
<evidence type="ECO:0000256" key="2">
    <source>
        <dbReference type="ARBA" id="ARBA00022475"/>
    </source>
</evidence>
<keyword evidence="1" id="KW-0813">Transport</keyword>
<evidence type="ECO:0000256" key="7">
    <source>
        <dbReference type="ARBA" id="ARBA00022967"/>
    </source>
</evidence>
<evidence type="ECO:0000259" key="12">
    <source>
        <dbReference type="PROSITE" id="PS51379"/>
    </source>
</evidence>
<keyword evidence="11" id="KW-0472">Membrane</keyword>
<dbReference type="Gene3D" id="3.30.70.20">
    <property type="match status" value="1"/>
</dbReference>
<keyword evidence="9" id="KW-0408">Iron</keyword>
<organism evidence="14 15">
    <name type="scientific">Moraxella catarrhalis</name>
    <name type="common">Branhamella catarrhalis</name>
    <dbReference type="NCBI Taxonomy" id="480"/>
    <lineage>
        <taxon>Bacteria</taxon>
        <taxon>Pseudomonadati</taxon>
        <taxon>Pseudomonadota</taxon>
        <taxon>Gammaproteobacteria</taxon>
        <taxon>Moraxellales</taxon>
        <taxon>Moraxellaceae</taxon>
        <taxon>Moraxella</taxon>
    </lineage>
</organism>
<evidence type="ECO:0000313" key="15">
    <source>
        <dbReference type="Proteomes" id="UP000078228"/>
    </source>
</evidence>
<dbReference type="PATRIC" id="fig|480.238.peg.1293"/>
<keyword evidence="7" id="KW-1278">Translocase</keyword>
<feature type="domain" description="4Fe-4S" evidence="13">
    <location>
        <begin position="34"/>
        <end position="94"/>
    </location>
</feature>
<dbReference type="InterPro" id="IPR017896">
    <property type="entry name" value="4Fe4S_Fe-S-bd"/>
</dbReference>
<comment type="caution">
    <text evidence="14">The sequence shown here is derived from an EMBL/GenBank/DDBJ whole genome shotgun (WGS) entry which is preliminary data.</text>
</comment>
<evidence type="ECO:0000256" key="5">
    <source>
        <dbReference type="ARBA" id="ARBA00022723"/>
    </source>
</evidence>
<evidence type="ECO:0000256" key="9">
    <source>
        <dbReference type="ARBA" id="ARBA00023004"/>
    </source>
</evidence>
<dbReference type="PANTHER" id="PTHR42859">
    <property type="entry name" value="OXIDOREDUCTASE"/>
    <property type="match status" value="1"/>
</dbReference>
<dbReference type="PANTHER" id="PTHR42859:SF3">
    <property type="entry name" value="ION-TRANSLOCATING OXIDOREDUCTASE COMPLEX SUBUNIT B"/>
    <property type="match status" value="1"/>
</dbReference>
<evidence type="ECO:0000259" key="13">
    <source>
        <dbReference type="PROSITE" id="PS51656"/>
    </source>
</evidence>
<dbReference type="InterPro" id="IPR017900">
    <property type="entry name" value="4Fe4S_Fe_S_CS"/>
</dbReference>
<feature type="domain" description="4Fe-4S ferredoxin-type" evidence="12">
    <location>
        <begin position="116"/>
        <end position="145"/>
    </location>
</feature>
<keyword evidence="3" id="KW-0004">4Fe-4S</keyword>
<dbReference type="SUPFAM" id="SSF54862">
    <property type="entry name" value="4Fe-4S ferredoxins"/>
    <property type="match status" value="1"/>
</dbReference>
<accession>A0A198UE77</accession>
<dbReference type="PROSITE" id="PS51656">
    <property type="entry name" value="4FE4S"/>
    <property type="match status" value="1"/>
</dbReference>
<evidence type="ECO:0000256" key="1">
    <source>
        <dbReference type="ARBA" id="ARBA00022448"/>
    </source>
</evidence>
<dbReference type="InterPro" id="IPR010207">
    <property type="entry name" value="Elect_transpt_cplx_RnfB/RsxB"/>
</dbReference>
<evidence type="ECO:0000313" key="14">
    <source>
        <dbReference type="EMBL" id="OAU94721.1"/>
    </source>
</evidence>
<dbReference type="Pfam" id="PF14697">
    <property type="entry name" value="Fer4_21"/>
    <property type="match status" value="1"/>
</dbReference>
<dbReference type="PROSITE" id="PS51379">
    <property type="entry name" value="4FE4S_FER_2"/>
    <property type="match status" value="2"/>
</dbReference>
<keyword evidence="15" id="KW-1185">Reference proteome</keyword>
<evidence type="ECO:0000256" key="11">
    <source>
        <dbReference type="ARBA" id="ARBA00023136"/>
    </source>
</evidence>
<keyword evidence="5" id="KW-0479">Metal-binding</keyword>
<dbReference type="InterPro" id="IPR050294">
    <property type="entry name" value="RnfB_subfamily"/>
</dbReference>
<dbReference type="AlphaFoldDB" id="A0A198UE77"/>
<dbReference type="EMBL" id="LXHC01000028">
    <property type="protein sequence ID" value="OAU94721.1"/>
    <property type="molecule type" value="Genomic_DNA"/>
</dbReference>
<keyword evidence="4" id="KW-0997">Cell inner membrane</keyword>
<keyword evidence="2" id="KW-1003">Cell membrane</keyword>
<evidence type="ECO:0000256" key="6">
    <source>
        <dbReference type="ARBA" id="ARBA00022737"/>
    </source>
</evidence>
<dbReference type="NCBIfam" id="TIGR01944">
    <property type="entry name" value="rnfB"/>
    <property type="match status" value="1"/>
</dbReference>
<dbReference type="GO" id="GO:0046872">
    <property type="term" value="F:metal ion binding"/>
    <property type="evidence" value="ECO:0007669"/>
    <property type="project" value="UniProtKB-KW"/>
</dbReference>
<evidence type="ECO:0000256" key="4">
    <source>
        <dbReference type="ARBA" id="ARBA00022519"/>
    </source>
</evidence>
<dbReference type="GO" id="GO:0051539">
    <property type="term" value="F:4 iron, 4 sulfur cluster binding"/>
    <property type="evidence" value="ECO:0007669"/>
    <property type="project" value="UniProtKB-KW"/>
</dbReference>
<sequence>MPNQQDTMITYSTERLDNLPILFKPLNLQSLDDTDRQAIAAIDAILPQTQCGLCGHHDGCLPYAHGIVMNGEAINLCVPGGQAVTDAIANTLNRPTKPATPSQWQIDPLTNRPKEVRAIIQEADCIGCTKCIPACPVDAIIGTAKHMHSIITDLCTGCELCLAPCPVDCIDVVPHFRTLSDDDRITEQNHLRRRYHQHLDRVATTIEQGAKPVVSTIESAMVNVLSQRQHTEIDETHAKNAIAAAKLRTQIKKINKQLALKTDPDLQNKLIKLNAELSALQPMPATSENAT</sequence>
<dbReference type="Gene3D" id="1.10.15.40">
    <property type="entry name" value="Electron transport complex subunit B, putative Fe-S cluster"/>
    <property type="match status" value="1"/>
</dbReference>
<keyword evidence="10" id="KW-0411">Iron-sulfur</keyword>
<proteinExistence type="predicted"/>
<reference evidence="14 15" key="1">
    <citation type="journal article" date="2016" name="Genome Biol. Evol.">
        <title>Comparative Genomic Analyses of the Moraxella catarrhalis Serosensitive and Seroresistant Lineages Demonstrate Their Independent Evolution.</title>
        <authorList>
            <person name="Earl J.P."/>
            <person name="de Vries S.P."/>
            <person name="Ahmed A."/>
            <person name="Powell E."/>
            <person name="Schultz M.P."/>
            <person name="Hermans P.W."/>
            <person name="Hill D.J."/>
            <person name="Zhou Z."/>
            <person name="Constantinidou C.I."/>
            <person name="Hu F.Z."/>
            <person name="Bootsma H.J."/>
            <person name="Ehrlich G.D."/>
        </authorList>
    </citation>
    <scope>NUCLEOTIDE SEQUENCE [LARGE SCALE GENOMIC DNA]</scope>
    <source>
        <strain evidence="14 15">Z7542</strain>
    </source>
</reference>
<evidence type="ECO:0000256" key="8">
    <source>
        <dbReference type="ARBA" id="ARBA00022982"/>
    </source>
</evidence>
<keyword evidence="6" id="KW-0677">Repeat</keyword>
<protein>
    <submittedName>
        <fullName evidence="14">Electron transport complex protein RnfB</fullName>
    </submittedName>
</protein>
<name>A0A198UE77_MORCA</name>
<dbReference type="PROSITE" id="PS00198">
    <property type="entry name" value="4FE4S_FER_1"/>
    <property type="match status" value="2"/>
</dbReference>